<evidence type="ECO:0000256" key="1">
    <source>
        <dbReference type="SAM" id="MobiDB-lite"/>
    </source>
</evidence>
<dbReference type="VEuPathDB" id="FungiDB:A1O9_06778"/>
<feature type="compositionally biased region" description="Basic and acidic residues" evidence="1">
    <location>
        <begin position="55"/>
        <end position="68"/>
    </location>
</feature>
<evidence type="ECO:0000313" key="3">
    <source>
        <dbReference type="Proteomes" id="UP000027920"/>
    </source>
</evidence>
<comment type="caution">
    <text evidence="2">The sequence shown here is derived from an EMBL/GenBank/DDBJ whole genome shotgun (WGS) entry which is preliminary data.</text>
</comment>
<dbReference type="STRING" id="1182545.A0A072P8Y7"/>
<dbReference type="GeneID" id="25281693"/>
<dbReference type="Gene3D" id="3.30.9.10">
    <property type="entry name" value="D-Amino Acid Oxidase, subunit A, domain 2"/>
    <property type="match status" value="1"/>
</dbReference>
<gene>
    <name evidence="2" type="ORF">A1O9_06778</name>
</gene>
<dbReference type="Proteomes" id="UP000027920">
    <property type="component" value="Unassembled WGS sequence"/>
</dbReference>
<feature type="region of interest" description="Disordered" evidence="1">
    <location>
        <begin position="55"/>
        <end position="76"/>
    </location>
</feature>
<dbReference type="HOGENOM" id="CLU_2061485_0_0_1"/>
<protein>
    <submittedName>
        <fullName evidence="2">Uncharacterized protein</fullName>
    </submittedName>
</protein>
<organism evidence="2 3">
    <name type="scientific">Exophiala aquamarina CBS 119918</name>
    <dbReference type="NCBI Taxonomy" id="1182545"/>
    <lineage>
        <taxon>Eukaryota</taxon>
        <taxon>Fungi</taxon>
        <taxon>Dikarya</taxon>
        <taxon>Ascomycota</taxon>
        <taxon>Pezizomycotina</taxon>
        <taxon>Eurotiomycetes</taxon>
        <taxon>Chaetothyriomycetidae</taxon>
        <taxon>Chaetothyriales</taxon>
        <taxon>Herpotrichiellaceae</taxon>
        <taxon>Exophiala</taxon>
    </lineage>
</organism>
<reference evidence="2 3" key="1">
    <citation type="submission" date="2013-03" db="EMBL/GenBank/DDBJ databases">
        <title>The Genome Sequence of Exophiala aquamarina CBS 119918.</title>
        <authorList>
            <consortium name="The Broad Institute Genomics Platform"/>
            <person name="Cuomo C."/>
            <person name="de Hoog S."/>
            <person name="Gorbushina A."/>
            <person name="Walker B."/>
            <person name="Young S.K."/>
            <person name="Zeng Q."/>
            <person name="Gargeya S."/>
            <person name="Fitzgerald M."/>
            <person name="Haas B."/>
            <person name="Abouelleil A."/>
            <person name="Allen A.W."/>
            <person name="Alvarado L."/>
            <person name="Arachchi H.M."/>
            <person name="Berlin A.M."/>
            <person name="Chapman S.B."/>
            <person name="Gainer-Dewar J."/>
            <person name="Goldberg J."/>
            <person name="Griggs A."/>
            <person name="Gujja S."/>
            <person name="Hansen M."/>
            <person name="Howarth C."/>
            <person name="Imamovic A."/>
            <person name="Ireland A."/>
            <person name="Larimer J."/>
            <person name="McCowan C."/>
            <person name="Murphy C."/>
            <person name="Pearson M."/>
            <person name="Poon T.W."/>
            <person name="Priest M."/>
            <person name="Roberts A."/>
            <person name="Saif S."/>
            <person name="Shea T."/>
            <person name="Sisk P."/>
            <person name="Sykes S."/>
            <person name="Wortman J."/>
            <person name="Nusbaum C."/>
            <person name="Birren B."/>
        </authorList>
    </citation>
    <scope>NUCLEOTIDE SEQUENCE [LARGE SCALE GENOMIC DNA]</scope>
    <source>
        <strain evidence="2 3">CBS 119918</strain>
    </source>
</reference>
<dbReference type="Gene3D" id="3.50.50.60">
    <property type="entry name" value="FAD/NAD(P)-binding domain"/>
    <property type="match status" value="1"/>
</dbReference>
<accession>A0A072P8Y7</accession>
<evidence type="ECO:0000313" key="2">
    <source>
        <dbReference type="EMBL" id="KEF56589.1"/>
    </source>
</evidence>
<name>A0A072P8Y7_9EURO</name>
<keyword evidence="3" id="KW-1185">Reference proteome</keyword>
<dbReference type="RefSeq" id="XP_013259179.1">
    <property type="nucleotide sequence ID" value="XM_013403725.1"/>
</dbReference>
<dbReference type="InterPro" id="IPR036188">
    <property type="entry name" value="FAD/NAD-bd_sf"/>
</dbReference>
<dbReference type="EMBL" id="AMGV01000005">
    <property type="protein sequence ID" value="KEF56589.1"/>
    <property type="molecule type" value="Genomic_DNA"/>
</dbReference>
<sequence>MYPKMELTQGRAMEIYRALGLADELRGLGVPESERLDEIITTGLGESGHLITTWKRDSPSEIREKSQEQNDGTFPREPYLRCHQIAVEKWLKDKISKQDKIKSFWGWRFVGLQEGETTG</sequence>
<dbReference type="AlphaFoldDB" id="A0A072P8Y7"/>
<proteinExistence type="predicted"/>